<dbReference type="OrthoDB" id="9792749at2"/>
<dbReference type="STRING" id="516051.VC82_1841"/>
<dbReference type="HOGENOM" id="CLU_108823_3_0_10"/>
<gene>
    <name evidence="2" type="ORF">VC82_1841</name>
</gene>
<proteinExistence type="predicted"/>
<feature type="chain" id="PRO_5002300165" description="Copper chaperone NosL" evidence="1">
    <location>
        <begin position="21"/>
        <end position="144"/>
    </location>
</feature>
<dbReference type="RefSeq" id="WP_045802106.1">
    <property type="nucleotide sequence ID" value="NZ_CP011071.1"/>
</dbReference>
<dbReference type="Pfam" id="PF05573">
    <property type="entry name" value="NosL"/>
    <property type="match status" value="1"/>
</dbReference>
<dbReference type="EMBL" id="CP011071">
    <property type="protein sequence ID" value="AKA35446.1"/>
    <property type="molecule type" value="Genomic_DNA"/>
</dbReference>
<dbReference type="Proteomes" id="UP000032726">
    <property type="component" value="Chromosome"/>
</dbReference>
<dbReference type="Gene3D" id="3.30.70.2050">
    <property type="match status" value="1"/>
</dbReference>
<protein>
    <recommendedName>
        <fullName evidence="4">Copper chaperone NosL</fullName>
    </recommendedName>
</protein>
<dbReference type="PANTHER" id="PTHR41247">
    <property type="entry name" value="HTH-TYPE TRANSCRIPTIONAL REPRESSOR YCNK"/>
    <property type="match status" value="1"/>
</dbReference>
<dbReference type="PROSITE" id="PS51257">
    <property type="entry name" value="PROKAR_LIPOPROTEIN"/>
    <property type="match status" value="1"/>
</dbReference>
<organism evidence="2 3">
    <name type="scientific">Flagellimonas lutaonensis</name>
    <dbReference type="NCBI Taxonomy" id="516051"/>
    <lineage>
        <taxon>Bacteria</taxon>
        <taxon>Pseudomonadati</taxon>
        <taxon>Bacteroidota</taxon>
        <taxon>Flavobacteriia</taxon>
        <taxon>Flavobacteriales</taxon>
        <taxon>Flavobacteriaceae</taxon>
        <taxon>Flagellimonas</taxon>
    </lineage>
</organism>
<keyword evidence="1" id="KW-0732">Signal</keyword>
<evidence type="ECO:0000313" key="3">
    <source>
        <dbReference type="Proteomes" id="UP000032726"/>
    </source>
</evidence>
<accession>A0A0D5YU81</accession>
<sequence length="144" mass="16026">MSTRYLLLICLALAIGSCSVKPKPIEYGSDACHFCSMTLVDRQHAAQIVTDKGRVYNFDAVECMMNHLKEVDNSTVALFLVNGYTQPGELIDATKATYLISEGIPSPMGEFLTAFDSRADAEKAQQQHGGELYSWNELRNRFKP</sequence>
<dbReference type="InterPro" id="IPR008719">
    <property type="entry name" value="N2O_reductase_NosL"/>
</dbReference>
<evidence type="ECO:0000313" key="2">
    <source>
        <dbReference type="EMBL" id="AKA35446.1"/>
    </source>
</evidence>
<dbReference type="SUPFAM" id="SSF160387">
    <property type="entry name" value="NosL/MerB-like"/>
    <property type="match status" value="1"/>
</dbReference>
<reference evidence="2 3" key="1">
    <citation type="submission" date="2015-03" db="EMBL/GenBank/DDBJ databases">
        <title>Complete genome sequence of Muricauda lutaonensis CC-HSB-11T, isolated from a coastal hot spring.</title>
        <authorList>
            <person name="Kim K.M."/>
        </authorList>
    </citation>
    <scope>NUCLEOTIDE SEQUENCE [LARGE SCALE GENOMIC DNA]</scope>
    <source>
        <strain evidence="2 3">CC-HSB-11</strain>
    </source>
</reference>
<name>A0A0D5YU81_9FLAO</name>
<dbReference type="AlphaFoldDB" id="A0A0D5YU81"/>
<keyword evidence="3" id="KW-1185">Reference proteome</keyword>
<evidence type="ECO:0000256" key="1">
    <source>
        <dbReference type="SAM" id="SignalP"/>
    </source>
</evidence>
<dbReference type="KEGG" id="mlt:VC82_1841"/>
<evidence type="ECO:0008006" key="4">
    <source>
        <dbReference type="Google" id="ProtNLM"/>
    </source>
</evidence>
<feature type="signal peptide" evidence="1">
    <location>
        <begin position="1"/>
        <end position="20"/>
    </location>
</feature>
<dbReference type="PANTHER" id="PTHR41247:SF1">
    <property type="entry name" value="HTH-TYPE TRANSCRIPTIONAL REPRESSOR YCNK"/>
    <property type="match status" value="1"/>
</dbReference>